<evidence type="ECO:0000256" key="9">
    <source>
        <dbReference type="SAM" id="SignalP"/>
    </source>
</evidence>
<feature type="signal peptide" evidence="9">
    <location>
        <begin position="1"/>
        <end position="21"/>
    </location>
</feature>
<comment type="similarity">
    <text evidence="2 7">Belongs to the FlgH family.</text>
</comment>
<accession>A0ABV8RFQ3</accession>
<evidence type="ECO:0000256" key="2">
    <source>
        <dbReference type="ARBA" id="ARBA00006929"/>
    </source>
</evidence>
<evidence type="ECO:0000313" key="11">
    <source>
        <dbReference type="Proteomes" id="UP001595887"/>
    </source>
</evidence>
<keyword evidence="11" id="KW-1185">Reference proteome</keyword>
<comment type="function">
    <text evidence="1 7">Assembles around the rod to form the L-ring and probably protects the motor/basal body from shearing forces during rotation.</text>
</comment>
<keyword evidence="10" id="KW-0969">Cilium</keyword>
<name>A0ABV8RFQ3_9SPHN</name>
<comment type="caution">
    <text evidence="10">The sequence shown here is derived from an EMBL/GenBank/DDBJ whole genome shotgun (WGS) entry which is preliminary data.</text>
</comment>
<reference evidence="11" key="1">
    <citation type="journal article" date="2019" name="Int. J. Syst. Evol. Microbiol.">
        <title>The Global Catalogue of Microorganisms (GCM) 10K type strain sequencing project: providing services to taxonomists for standard genome sequencing and annotation.</title>
        <authorList>
            <consortium name="The Broad Institute Genomics Platform"/>
            <consortium name="The Broad Institute Genome Sequencing Center for Infectious Disease"/>
            <person name="Wu L."/>
            <person name="Ma J."/>
        </authorList>
    </citation>
    <scope>NUCLEOTIDE SEQUENCE [LARGE SCALE GENOMIC DNA]</scope>
    <source>
        <strain evidence="11">CECT 8531</strain>
    </source>
</reference>
<evidence type="ECO:0000256" key="4">
    <source>
        <dbReference type="ARBA" id="ARBA00023136"/>
    </source>
</evidence>
<evidence type="ECO:0000256" key="6">
    <source>
        <dbReference type="ARBA" id="ARBA00023237"/>
    </source>
</evidence>
<evidence type="ECO:0000256" key="8">
    <source>
        <dbReference type="SAM" id="MobiDB-lite"/>
    </source>
</evidence>
<keyword evidence="3 9" id="KW-0732">Signal</keyword>
<dbReference type="EMBL" id="JBHSDH010000007">
    <property type="protein sequence ID" value="MFC4291061.1"/>
    <property type="molecule type" value="Genomic_DNA"/>
</dbReference>
<protein>
    <recommendedName>
        <fullName evidence="7">Flagellar L-ring protein</fullName>
    </recommendedName>
    <alternativeName>
        <fullName evidence="7">Basal body L-ring protein</fullName>
    </alternativeName>
</protein>
<comment type="subcellular location">
    <subcellularLocation>
        <location evidence="7">Cell outer membrane</location>
    </subcellularLocation>
    <subcellularLocation>
        <location evidence="7">Bacterial flagellum basal body</location>
    </subcellularLocation>
</comment>
<feature type="compositionally biased region" description="Polar residues" evidence="8">
    <location>
        <begin position="69"/>
        <end position="84"/>
    </location>
</feature>
<comment type="subunit">
    <text evidence="7">The basal body constitutes a major portion of the flagellar organelle and consists of four rings (L,P,S, and M) mounted on a central rod.</text>
</comment>
<gene>
    <name evidence="7" type="primary">flgH</name>
    <name evidence="10" type="ORF">ACFOWX_01390</name>
</gene>
<keyword evidence="10" id="KW-0282">Flagellum</keyword>
<evidence type="ECO:0000256" key="5">
    <source>
        <dbReference type="ARBA" id="ARBA00023143"/>
    </source>
</evidence>
<dbReference type="PANTHER" id="PTHR34933">
    <property type="entry name" value="FLAGELLAR L-RING PROTEIN"/>
    <property type="match status" value="1"/>
</dbReference>
<keyword evidence="5 7" id="KW-0975">Bacterial flagellum</keyword>
<dbReference type="Pfam" id="PF02107">
    <property type="entry name" value="FlgH"/>
    <property type="match status" value="1"/>
</dbReference>
<keyword evidence="6 7" id="KW-0998">Cell outer membrane</keyword>
<evidence type="ECO:0000256" key="1">
    <source>
        <dbReference type="ARBA" id="ARBA00002591"/>
    </source>
</evidence>
<keyword evidence="10" id="KW-0966">Cell projection</keyword>
<organism evidence="10 11">
    <name type="scientific">Sphingorhabdus arenilitoris</name>
    <dbReference type="NCBI Taxonomy" id="1490041"/>
    <lineage>
        <taxon>Bacteria</taxon>
        <taxon>Pseudomonadati</taxon>
        <taxon>Pseudomonadota</taxon>
        <taxon>Alphaproteobacteria</taxon>
        <taxon>Sphingomonadales</taxon>
        <taxon>Sphingomonadaceae</taxon>
        <taxon>Sphingorhabdus</taxon>
    </lineage>
</organism>
<feature type="region of interest" description="Disordered" evidence="8">
    <location>
        <begin position="56"/>
        <end position="98"/>
    </location>
</feature>
<dbReference type="RefSeq" id="WP_381420662.1">
    <property type="nucleotide sequence ID" value="NZ_JBHSDH010000007.1"/>
</dbReference>
<feature type="chain" id="PRO_5045652727" description="Flagellar L-ring protein" evidence="9">
    <location>
        <begin position="22"/>
        <end position="192"/>
    </location>
</feature>
<dbReference type="PRINTS" id="PR01008">
    <property type="entry name" value="FLGLRINGFLGH"/>
</dbReference>
<evidence type="ECO:0000256" key="3">
    <source>
        <dbReference type="ARBA" id="ARBA00022729"/>
    </source>
</evidence>
<dbReference type="InterPro" id="IPR000527">
    <property type="entry name" value="Flag_Lring"/>
</dbReference>
<evidence type="ECO:0000313" key="10">
    <source>
        <dbReference type="EMBL" id="MFC4291061.1"/>
    </source>
</evidence>
<keyword evidence="4 7" id="KW-0472">Membrane</keyword>
<evidence type="ECO:0000256" key="7">
    <source>
        <dbReference type="HAMAP-Rule" id="MF_00415"/>
    </source>
</evidence>
<dbReference type="HAMAP" id="MF_00415">
    <property type="entry name" value="FlgH"/>
    <property type="match status" value="1"/>
</dbReference>
<sequence>MMIRRIAVGALLVLMSSNVAADDLYNGSSFSSLSADQRAGQVGDIVTVIVSENNTASNRVGSGSRKRQSLNGQISAGDSLNETGGLSFGGEYSGEGTNSRNDRMLARLSVTVTEVLPNGDLLISGTQNLNINGETTHIKVSGRIRPYDIDGQNAVLSSRIADAVIDYNGKGFATRGARPGIITRIFNWLGLS</sequence>
<dbReference type="Proteomes" id="UP001595887">
    <property type="component" value="Unassembled WGS sequence"/>
</dbReference>
<dbReference type="PANTHER" id="PTHR34933:SF1">
    <property type="entry name" value="FLAGELLAR L-RING PROTEIN"/>
    <property type="match status" value="1"/>
</dbReference>
<proteinExistence type="inferred from homology"/>